<feature type="transmembrane region" description="Helical" evidence="1">
    <location>
        <begin position="169"/>
        <end position="190"/>
    </location>
</feature>
<keyword evidence="1" id="KW-0472">Membrane</keyword>
<comment type="caution">
    <text evidence="2">The sequence shown here is derived from an EMBL/GenBank/DDBJ whole genome shotgun (WGS) entry which is preliminary data.</text>
</comment>
<dbReference type="AlphaFoldDB" id="A0A9D1HDM3"/>
<reference evidence="2" key="1">
    <citation type="submission" date="2020-10" db="EMBL/GenBank/DDBJ databases">
        <authorList>
            <person name="Gilroy R."/>
        </authorList>
    </citation>
    <scope>NUCLEOTIDE SEQUENCE</scope>
    <source>
        <strain evidence="2">CHK176-22527</strain>
    </source>
</reference>
<gene>
    <name evidence="2" type="ORF">IAD12_06920</name>
</gene>
<proteinExistence type="predicted"/>
<feature type="transmembrane region" description="Helical" evidence="1">
    <location>
        <begin position="127"/>
        <end position="149"/>
    </location>
</feature>
<organism evidence="2 3">
    <name type="scientific">Candidatus Allocopromorpha excrementavium</name>
    <dbReference type="NCBI Taxonomy" id="2840741"/>
    <lineage>
        <taxon>Bacteria</taxon>
        <taxon>Bacillati</taxon>
        <taxon>Bacillota</taxon>
        <taxon>Clostridia</taxon>
        <taxon>Eubacteriales</taxon>
        <taxon>Eubacteriaceae</taxon>
        <taxon>Eubacteriaceae incertae sedis</taxon>
        <taxon>Candidatus Allocopromorpha</taxon>
    </lineage>
</organism>
<evidence type="ECO:0008006" key="4">
    <source>
        <dbReference type="Google" id="ProtNLM"/>
    </source>
</evidence>
<keyword evidence="1" id="KW-0812">Transmembrane</keyword>
<reference evidence="2" key="2">
    <citation type="journal article" date="2021" name="PeerJ">
        <title>Extensive microbial diversity within the chicken gut microbiome revealed by metagenomics and culture.</title>
        <authorList>
            <person name="Gilroy R."/>
            <person name="Ravi A."/>
            <person name="Getino M."/>
            <person name="Pursley I."/>
            <person name="Horton D.L."/>
            <person name="Alikhan N.F."/>
            <person name="Baker D."/>
            <person name="Gharbi K."/>
            <person name="Hall N."/>
            <person name="Watson M."/>
            <person name="Adriaenssens E.M."/>
            <person name="Foster-Nyarko E."/>
            <person name="Jarju S."/>
            <person name="Secka A."/>
            <person name="Antonio M."/>
            <person name="Oren A."/>
            <person name="Chaudhuri R.R."/>
            <person name="La Ragione R."/>
            <person name="Hildebrand F."/>
            <person name="Pallen M.J."/>
        </authorList>
    </citation>
    <scope>NUCLEOTIDE SEQUENCE</scope>
    <source>
        <strain evidence="2">CHK176-22527</strain>
    </source>
</reference>
<dbReference type="EMBL" id="DVLX01000084">
    <property type="protein sequence ID" value="HIT99968.1"/>
    <property type="molecule type" value="Genomic_DNA"/>
</dbReference>
<name>A0A9D1HDM3_9FIRM</name>
<evidence type="ECO:0000313" key="2">
    <source>
        <dbReference type="EMBL" id="HIT99968.1"/>
    </source>
</evidence>
<accession>A0A9D1HDM3</accession>
<protein>
    <recommendedName>
        <fullName evidence="4">Integral membrane protein</fullName>
    </recommendedName>
</protein>
<keyword evidence="1" id="KW-1133">Transmembrane helix</keyword>
<sequence>MYIKNNTAGVVFRVLFLIVCGAGLVMSLIYSGFSLYSIMSDFALVSNALALIYFAYLIVARPSYERGVFRGAVTIYMVITFIVYYLMNFGADVNPADSLSLAGMLLYFISPLMAFADYLLFCRKGSFTAYSPVIWAVIPVLFNIAVYLINRLGFSVARIPYFNLQGMSLMVTLFVFLGISYLLFVADNLFAGRRR</sequence>
<dbReference type="Proteomes" id="UP000824159">
    <property type="component" value="Unassembled WGS sequence"/>
</dbReference>
<feature type="transmembrane region" description="Helical" evidence="1">
    <location>
        <begin position="99"/>
        <end position="120"/>
    </location>
</feature>
<feature type="transmembrane region" description="Helical" evidence="1">
    <location>
        <begin position="42"/>
        <end position="60"/>
    </location>
</feature>
<feature type="transmembrane region" description="Helical" evidence="1">
    <location>
        <begin position="12"/>
        <end position="36"/>
    </location>
</feature>
<evidence type="ECO:0000256" key="1">
    <source>
        <dbReference type="SAM" id="Phobius"/>
    </source>
</evidence>
<feature type="transmembrane region" description="Helical" evidence="1">
    <location>
        <begin position="67"/>
        <end position="87"/>
    </location>
</feature>
<evidence type="ECO:0000313" key="3">
    <source>
        <dbReference type="Proteomes" id="UP000824159"/>
    </source>
</evidence>